<organism evidence="4 5">
    <name type="scientific">Ureibacillus chungkukjangi</name>
    <dbReference type="NCBI Taxonomy" id="1202712"/>
    <lineage>
        <taxon>Bacteria</taxon>
        <taxon>Bacillati</taxon>
        <taxon>Bacillota</taxon>
        <taxon>Bacilli</taxon>
        <taxon>Bacillales</taxon>
        <taxon>Caryophanaceae</taxon>
        <taxon>Ureibacillus</taxon>
    </lineage>
</organism>
<feature type="region of interest" description="Disordered" evidence="1">
    <location>
        <begin position="25"/>
        <end position="78"/>
    </location>
</feature>
<dbReference type="EMBL" id="QJTJ01000005">
    <property type="protein sequence ID" value="PYF07213.1"/>
    <property type="molecule type" value="Genomic_DNA"/>
</dbReference>
<keyword evidence="2" id="KW-0732">Signal</keyword>
<evidence type="ECO:0000313" key="4">
    <source>
        <dbReference type="EMBL" id="PYF07213.1"/>
    </source>
</evidence>
<dbReference type="OrthoDB" id="1701949at2"/>
<feature type="compositionally biased region" description="Acidic residues" evidence="1">
    <location>
        <begin position="49"/>
        <end position="60"/>
    </location>
</feature>
<comment type="caution">
    <text evidence="4">The sequence shown here is derived from an EMBL/GenBank/DDBJ whole genome shotgun (WGS) entry which is preliminary data.</text>
</comment>
<proteinExistence type="predicted"/>
<sequence length="210" mass="22474">MTSKIMISIISLTAALVLSACSGDNNEEANQNETAQKETNEMSGHDMEGMEETDESEGMEDMDHSSMNHSGDGEIPEGLEESAAPAFPVGSKATIQADHMEGMNGAEATIVGAYDTTVYTVSYTPTNGGEPVTNHKWVIHEELEGAGDEPFKQGDEVTINADHMEGMQGATATIDTAEETTVYIVDYTSTTGVEVTNHKWLTESELSATE</sequence>
<evidence type="ECO:0000259" key="3">
    <source>
        <dbReference type="Pfam" id="PF07563"/>
    </source>
</evidence>
<reference evidence="4 5" key="1">
    <citation type="submission" date="2018-06" db="EMBL/GenBank/DDBJ databases">
        <title>Genomic Encyclopedia of Archaeal and Bacterial Type Strains, Phase II (KMG-II): from individual species to whole genera.</title>
        <authorList>
            <person name="Goeker M."/>
        </authorList>
    </citation>
    <scope>NUCLEOTIDE SEQUENCE [LARGE SCALE GENOMIC DNA]</scope>
    <source>
        <strain evidence="4 5">KACC 16626</strain>
    </source>
</reference>
<evidence type="ECO:0000256" key="2">
    <source>
        <dbReference type="SAM" id="SignalP"/>
    </source>
</evidence>
<dbReference type="AlphaFoldDB" id="A0A318TSA9"/>
<dbReference type="Gene3D" id="2.30.30.1210">
    <property type="entry name" value="Domain of unknown function DUF1541"/>
    <property type="match status" value="1"/>
</dbReference>
<name>A0A318TSA9_9BACL</name>
<feature type="domain" description="DUF1541" evidence="3">
    <location>
        <begin position="89"/>
        <end position="140"/>
    </location>
</feature>
<evidence type="ECO:0000313" key="5">
    <source>
        <dbReference type="Proteomes" id="UP000247416"/>
    </source>
</evidence>
<dbReference type="Pfam" id="PF07563">
    <property type="entry name" value="DUF1541"/>
    <property type="match status" value="2"/>
</dbReference>
<dbReference type="InterPro" id="IPR011438">
    <property type="entry name" value="DUF1541"/>
</dbReference>
<dbReference type="PROSITE" id="PS51257">
    <property type="entry name" value="PROKAR_LIPOPROTEIN"/>
    <property type="match status" value="1"/>
</dbReference>
<gene>
    <name evidence="4" type="ORF">BJ095_1053</name>
</gene>
<evidence type="ECO:0000256" key="1">
    <source>
        <dbReference type="SAM" id="MobiDB-lite"/>
    </source>
</evidence>
<feature type="signal peptide" evidence="2">
    <location>
        <begin position="1"/>
        <end position="22"/>
    </location>
</feature>
<feature type="compositionally biased region" description="Basic and acidic residues" evidence="1">
    <location>
        <begin position="35"/>
        <end position="48"/>
    </location>
</feature>
<feature type="domain" description="DUF1541" evidence="3">
    <location>
        <begin position="153"/>
        <end position="203"/>
    </location>
</feature>
<protein>
    <submittedName>
        <fullName evidence="4">Uncharacterized protein DUF1541</fullName>
    </submittedName>
</protein>
<feature type="chain" id="PRO_5039319261" evidence="2">
    <location>
        <begin position="23"/>
        <end position="210"/>
    </location>
</feature>
<accession>A0A318TSA9</accession>
<dbReference type="Proteomes" id="UP000247416">
    <property type="component" value="Unassembled WGS sequence"/>
</dbReference>
<keyword evidence="5" id="KW-1185">Reference proteome</keyword>
<dbReference type="RefSeq" id="WP_107933151.1">
    <property type="nucleotide sequence ID" value="NZ_CP085009.1"/>
</dbReference>